<dbReference type="GO" id="GO:0016788">
    <property type="term" value="F:hydrolase activity, acting on ester bonds"/>
    <property type="evidence" value="ECO:0007669"/>
    <property type="project" value="InterPro"/>
</dbReference>
<evidence type="ECO:0008006" key="4">
    <source>
        <dbReference type="Google" id="ProtNLM"/>
    </source>
</evidence>
<dbReference type="Pfam" id="PF04185">
    <property type="entry name" value="Phosphoesterase"/>
    <property type="match status" value="1"/>
</dbReference>
<proteinExistence type="predicted"/>
<dbReference type="InterPro" id="IPR017850">
    <property type="entry name" value="Alkaline_phosphatase_core_sf"/>
</dbReference>
<evidence type="ECO:0000256" key="1">
    <source>
        <dbReference type="ARBA" id="ARBA00022801"/>
    </source>
</evidence>
<protein>
    <recommendedName>
        <fullName evidence="4">Phosphoesterase-domain-containing protein</fullName>
    </recommendedName>
</protein>
<dbReference type="Gene3D" id="3.40.720.10">
    <property type="entry name" value="Alkaline Phosphatase, subunit A"/>
    <property type="match status" value="1"/>
</dbReference>
<dbReference type="GO" id="GO:0009395">
    <property type="term" value="P:phospholipid catabolic process"/>
    <property type="evidence" value="ECO:0007669"/>
    <property type="project" value="TreeGrafter"/>
</dbReference>
<dbReference type="OrthoDB" id="5135119at2759"/>
<dbReference type="AlphaFoldDB" id="A0A0D7AIQ3"/>
<organism evidence="2 3">
    <name type="scientific">Fistulina hepatica ATCC 64428</name>
    <dbReference type="NCBI Taxonomy" id="1128425"/>
    <lineage>
        <taxon>Eukaryota</taxon>
        <taxon>Fungi</taxon>
        <taxon>Dikarya</taxon>
        <taxon>Basidiomycota</taxon>
        <taxon>Agaricomycotina</taxon>
        <taxon>Agaricomycetes</taxon>
        <taxon>Agaricomycetidae</taxon>
        <taxon>Agaricales</taxon>
        <taxon>Fistulinaceae</taxon>
        <taxon>Fistulina</taxon>
    </lineage>
</organism>
<gene>
    <name evidence="2" type="ORF">FISHEDRAFT_64160</name>
</gene>
<evidence type="ECO:0000313" key="2">
    <source>
        <dbReference type="EMBL" id="KIY51644.1"/>
    </source>
</evidence>
<dbReference type="PANTHER" id="PTHR31956">
    <property type="entry name" value="NON-SPECIFIC PHOSPHOLIPASE C4-RELATED"/>
    <property type="match status" value="1"/>
</dbReference>
<accession>A0A0D7AIQ3</accession>
<dbReference type="PANTHER" id="PTHR31956:SF8">
    <property type="entry name" value="ACID PHOSPHATASE PHOA (AFU_ORTHOLOGUE AFUA_1G03570)"/>
    <property type="match status" value="1"/>
</dbReference>
<keyword evidence="3" id="KW-1185">Reference proteome</keyword>
<dbReference type="Proteomes" id="UP000054144">
    <property type="component" value="Unassembled WGS sequence"/>
</dbReference>
<reference evidence="2 3" key="1">
    <citation type="journal article" date="2015" name="Fungal Genet. Biol.">
        <title>Evolution of novel wood decay mechanisms in Agaricales revealed by the genome sequences of Fistulina hepatica and Cylindrobasidium torrendii.</title>
        <authorList>
            <person name="Floudas D."/>
            <person name="Held B.W."/>
            <person name="Riley R."/>
            <person name="Nagy L.G."/>
            <person name="Koehler G."/>
            <person name="Ransdell A.S."/>
            <person name="Younus H."/>
            <person name="Chow J."/>
            <person name="Chiniquy J."/>
            <person name="Lipzen A."/>
            <person name="Tritt A."/>
            <person name="Sun H."/>
            <person name="Haridas S."/>
            <person name="LaButti K."/>
            <person name="Ohm R.A."/>
            <person name="Kues U."/>
            <person name="Blanchette R.A."/>
            <person name="Grigoriev I.V."/>
            <person name="Minto R.E."/>
            <person name="Hibbett D.S."/>
        </authorList>
    </citation>
    <scope>NUCLEOTIDE SEQUENCE [LARGE SCALE GENOMIC DNA]</scope>
    <source>
        <strain evidence="2 3">ATCC 64428</strain>
    </source>
</reference>
<evidence type="ECO:0000313" key="3">
    <source>
        <dbReference type="Proteomes" id="UP000054144"/>
    </source>
</evidence>
<sequence>MCSLRVRPLVQSSNYVGFSNNTLDDTTIVPGKVFNRFITIWLENTDYVVAESTSTFASLADQGLLLTNFNALTHPSEPNYIGATGGDFFGLGSDDYYHIPSNISCVVDLLEDAGVSWATYQENMPSDAYYGYDYASYDYITPALGDYTFYYRKHNPLEIYDGVSLNETRQGRIRNFNDFANDAVNGTLPQWIFITPNMVNDAHDTTIDFAAQWLEYFLVPLLQDDRFNNNETIIMLTFDENETYDIQNHVFSLILGNALPSSLRGTEDDTYYTHYSALSTVQANWGLKSLGRQDTNRTVSNVFDFVAQVTGYVNEDVDDPPLTNVYGTYAGPLNPEIYQPFSAPNMSAIGAGGGSVYVSPELDTSLTADKLPAPVDLTAEGETDPWLLS</sequence>
<dbReference type="InterPro" id="IPR007312">
    <property type="entry name" value="Phosphoesterase"/>
</dbReference>
<dbReference type="EMBL" id="KN881649">
    <property type="protein sequence ID" value="KIY51644.1"/>
    <property type="molecule type" value="Genomic_DNA"/>
</dbReference>
<keyword evidence="1" id="KW-0378">Hydrolase</keyword>
<name>A0A0D7AIQ3_9AGAR</name>